<dbReference type="EMBL" id="CP016778">
    <property type="protein sequence ID" value="ASY22054.1"/>
    <property type="molecule type" value="Genomic_DNA"/>
</dbReference>
<dbReference type="GO" id="GO:0016757">
    <property type="term" value="F:glycosyltransferase activity"/>
    <property type="evidence" value="ECO:0007669"/>
    <property type="project" value="UniProtKB-KW"/>
</dbReference>
<dbReference type="PANTHER" id="PTHR46401:SF8">
    <property type="entry name" value="BLL6006 PROTEIN"/>
    <property type="match status" value="1"/>
</dbReference>
<dbReference type="Pfam" id="PF13439">
    <property type="entry name" value="Glyco_transf_4"/>
    <property type="match status" value="1"/>
</dbReference>
<dbReference type="InterPro" id="IPR001296">
    <property type="entry name" value="Glyco_trans_1"/>
</dbReference>
<protein>
    <submittedName>
        <fullName evidence="5">Glycosyltransferase</fullName>
    </submittedName>
</protein>
<dbReference type="InterPro" id="IPR028098">
    <property type="entry name" value="Glyco_trans_4-like_N"/>
</dbReference>
<accession>A0AAC9YWE4</accession>
<evidence type="ECO:0000256" key="1">
    <source>
        <dbReference type="ARBA" id="ARBA00022676"/>
    </source>
</evidence>
<evidence type="ECO:0000313" key="5">
    <source>
        <dbReference type="EMBL" id="ASY22054.1"/>
    </source>
</evidence>
<feature type="domain" description="Glycosyltransferase subfamily 4-like N-terminal" evidence="4">
    <location>
        <begin position="16"/>
        <end position="197"/>
    </location>
</feature>
<keyword evidence="1" id="KW-0328">Glycosyltransferase</keyword>
<evidence type="ECO:0000259" key="3">
    <source>
        <dbReference type="Pfam" id="PF00534"/>
    </source>
</evidence>
<dbReference type="PANTHER" id="PTHR46401">
    <property type="entry name" value="GLYCOSYLTRANSFERASE WBBK-RELATED"/>
    <property type="match status" value="1"/>
</dbReference>
<dbReference type="RefSeq" id="WP_095696673.1">
    <property type="nucleotide sequence ID" value="NZ_CP016778.1"/>
</dbReference>
<feature type="domain" description="Glycosyl transferase family 1" evidence="3">
    <location>
        <begin position="204"/>
        <end position="350"/>
    </location>
</feature>
<organism evidence="5 6">
    <name type="scientific">Candidatus Planktophila versatilis</name>
    <dbReference type="NCBI Taxonomy" id="1884905"/>
    <lineage>
        <taxon>Bacteria</taxon>
        <taxon>Bacillati</taxon>
        <taxon>Actinomycetota</taxon>
        <taxon>Actinomycetes</taxon>
        <taxon>Candidatus Nanopelagicales</taxon>
        <taxon>Candidatus Nanopelagicaceae</taxon>
        <taxon>Candidatus Planktophila</taxon>
    </lineage>
</organism>
<keyword evidence="2" id="KW-0808">Transferase</keyword>
<evidence type="ECO:0000256" key="2">
    <source>
        <dbReference type="ARBA" id="ARBA00022679"/>
    </source>
</evidence>
<reference evidence="5 6" key="1">
    <citation type="submission" date="2016-07" db="EMBL/GenBank/DDBJ databases">
        <title>High microdiversification within the ubiquitous acI lineage of Actinobacteria.</title>
        <authorList>
            <person name="Neuenschwander S.M."/>
            <person name="Salcher M."/>
            <person name="Ghai R."/>
            <person name="Pernthaler J."/>
        </authorList>
    </citation>
    <scope>NUCLEOTIDE SEQUENCE [LARGE SCALE GENOMIC DNA]</scope>
    <source>
        <strain evidence="5">MMS-IIB-76</strain>
    </source>
</reference>
<proteinExistence type="predicted"/>
<dbReference type="Gene3D" id="3.40.50.2000">
    <property type="entry name" value="Glycogen Phosphorylase B"/>
    <property type="match status" value="2"/>
</dbReference>
<dbReference type="Proteomes" id="UP000217194">
    <property type="component" value="Chromosome"/>
</dbReference>
<sequence length="384" mass="43825">MLKVLVDCSELNPANPGGVRSYTLNVTKALAQNPKADVSVLINEQSREIFQEIAKLIPSESFYVIKNANFLLKVTLAILERLGLSNIHISLKSMRVRSVLNQNSTDIVYTPTTFLNYDYGRTPSVVTIHDIQEKDFPENFSRRIRKYRDFRNRITLKYASSIHVSSSFIESTISRSYPSLYHQELFCVIPEGVEISRYKDHDCKKKRQIIFPARSWPHKNHLTLFKAMKGVGVDDMPNIIVTGAAQQDFKKIFPNPSNRIVFKGVVSEQELTDLYKESFAVISCSLYESSSLPILEGIAAGCIGIASSIPAHLEMAEHLDLELFEPTDSDELSLLIRKLTKDFERELNNRGRNNQKILRYDWMNVGDSLVMEFAKRMDIKANEH</sequence>
<gene>
    <name evidence="5" type="ORF">A1sIIB76_00220</name>
</gene>
<dbReference type="Pfam" id="PF00534">
    <property type="entry name" value="Glycos_transf_1"/>
    <property type="match status" value="1"/>
</dbReference>
<name>A0AAC9YWE4_9ACTN</name>
<evidence type="ECO:0000313" key="6">
    <source>
        <dbReference type="Proteomes" id="UP000217194"/>
    </source>
</evidence>
<dbReference type="SUPFAM" id="SSF53756">
    <property type="entry name" value="UDP-Glycosyltransferase/glycogen phosphorylase"/>
    <property type="match status" value="1"/>
</dbReference>
<dbReference type="AlphaFoldDB" id="A0AAC9YWE4"/>
<evidence type="ECO:0000259" key="4">
    <source>
        <dbReference type="Pfam" id="PF13439"/>
    </source>
</evidence>